<dbReference type="Proteomes" id="UP000218676">
    <property type="component" value="Chromosome 1"/>
</dbReference>
<evidence type="ECO:0000313" key="4">
    <source>
        <dbReference type="Proteomes" id="UP000516656"/>
    </source>
</evidence>
<reference evidence="3" key="2">
    <citation type="submission" date="2017-05" db="EMBL/GenBank/DDBJ databases">
        <title>Whole genome sequence of fish pathogenic bacteria, Photobacterium damselae subsp. piscicida, strain 91-197, isolated from hybrid striped bass (Morone sp.) in USA.</title>
        <authorList>
            <person name="Teru Y."/>
            <person name="Hikima J."/>
            <person name="Kono T."/>
            <person name="Sakai M."/>
            <person name="Takano T."/>
            <person name="Hawke J.P."/>
            <person name="Takeyama H."/>
            <person name="Aoki T."/>
        </authorList>
    </citation>
    <scope>NUCLEOTIDE SEQUENCE [LARGE SCALE GENOMIC DNA]</scope>
    <source>
        <strain evidence="3">91-197</strain>
    </source>
</reference>
<sequence>MSNLLWIFIVALFAFLFFQQRKQTELAQQFVEQRCNTMGLQLLSVARGSHKLKDHNDEWGWRTLYHFEFSTNGIDHYQGFIEMKRFRASYFYLPPHHMPEIDSSFEP</sequence>
<dbReference type="Proteomes" id="UP000516656">
    <property type="component" value="Chromosome 1"/>
</dbReference>
<evidence type="ECO:0000313" key="1">
    <source>
        <dbReference type="EMBL" id="BAX54021.1"/>
    </source>
</evidence>
<protein>
    <submittedName>
        <fullName evidence="2">DUF3301 domain-containing protein</fullName>
    </submittedName>
</protein>
<dbReference type="InterPro" id="IPR021732">
    <property type="entry name" value="DUF3301"/>
</dbReference>
<evidence type="ECO:0000313" key="3">
    <source>
        <dbReference type="Proteomes" id="UP000218676"/>
    </source>
</evidence>
<reference evidence="2 4" key="3">
    <citation type="submission" date="2020-09" db="EMBL/GenBank/DDBJ databases">
        <title>Complete, closed and curated genome sequences of Photobacterium damselae subsp. piscicida isolates from Australia indicate localised evolution and additional plasmid-borne pathogenicity mechanisms.</title>
        <authorList>
            <person name="Baseggio L."/>
            <person name="Silayeva O."/>
            <person name="Buller N."/>
            <person name="Landos M."/>
            <person name="Engelstaedter J."/>
            <person name="Barnes A.C."/>
        </authorList>
    </citation>
    <scope>NUCLEOTIDE SEQUENCE [LARGE SCALE GENOMIC DNA]</scope>
    <source>
        <strain evidence="2 4">AS-16-0540-1</strain>
    </source>
</reference>
<name>A0A1V1V5B4_PHODP</name>
<dbReference type="AlphaFoldDB" id="A0A1V1V5B4"/>
<organism evidence="1 3">
    <name type="scientific">Photobacterium damsela subsp. piscicida</name>
    <name type="common">Pasteurella piscicida</name>
    <dbReference type="NCBI Taxonomy" id="38294"/>
    <lineage>
        <taxon>Bacteria</taxon>
        <taxon>Pseudomonadati</taxon>
        <taxon>Pseudomonadota</taxon>
        <taxon>Gammaproteobacteria</taxon>
        <taxon>Vibrionales</taxon>
        <taxon>Vibrionaceae</taxon>
        <taxon>Photobacterium</taxon>
    </lineage>
</organism>
<gene>
    <name evidence="2" type="ORF">IC627_03075</name>
    <name evidence="1" type="ORF">PDPUS_1_02647</name>
</gene>
<dbReference type="RefSeq" id="WP_065171692.1">
    <property type="nucleotide sequence ID" value="NZ_AP018045.1"/>
</dbReference>
<proteinExistence type="predicted"/>
<dbReference type="EMBL" id="AP018045">
    <property type="protein sequence ID" value="BAX54021.1"/>
    <property type="molecule type" value="Genomic_DNA"/>
</dbReference>
<dbReference type="Pfam" id="PF11743">
    <property type="entry name" value="DUF3301"/>
    <property type="match status" value="1"/>
</dbReference>
<reference evidence="1" key="1">
    <citation type="journal article" date="2017" name="Genome Announc.">
        <title>Whole-Genome Sequence of Photobacterium damselae subsp. piscicida Strain 91-197, Isolated from Hybrid Striped Bass (Morone sp.) in the United States.</title>
        <authorList>
            <person name="Teru Y."/>
            <person name="Hikima J."/>
            <person name="Kono T."/>
            <person name="Sakai M."/>
            <person name="Takano T."/>
            <person name="Hawke J.P."/>
            <person name="Takeyama H."/>
            <person name="Aoki T."/>
        </authorList>
    </citation>
    <scope>NUCLEOTIDE SEQUENCE</scope>
    <source>
        <strain evidence="1">91-197</strain>
    </source>
</reference>
<accession>A0A1V1V5B4</accession>
<evidence type="ECO:0000313" key="2">
    <source>
        <dbReference type="EMBL" id="QOD57038.1"/>
    </source>
</evidence>
<dbReference type="GeneID" id="93398646"/>
<dbReference type="EMBL" id="CP061854">
    <property type="protein sequence ID" value="QOD57038.1"/>
    <property type="molecule type" value="Genomic_DNA"/>
</dbReference>